<protein>
    <recommendedName>
        <fullName evidence="2">Segregation and condensation protein A</fullName>
    </recommendedName>
</protein>
<dbReference type="Gene3D" id="6.10.250.2410">
    <property type="match status" value="1"/>
</dbReference>
<dbReference type="Gene3D" id="1.10.10.580">
    <property type="entry name" value="Structural maintenance of chromosome 1. Chain E"/>
    <property type="match status" value="1"/>
</dbReference>
<keyword evidence="4" id="KW-1185">Reference proteome</keyword>
<dbReference type="Pfam" id="PF02616">
    <property type="entry name" value="SMC_ScpA"/>
    <property type="match status" value="1"/>
</dbReference>
<dbReference type="InterPro" id="IPR003768">
    <property type="entry name" value="ScpA"/>
</dbReference>
<dbReference type="RefSeq" id="WP_146920356.1">
    <property type="nucleotide sequence ID" value="NZ_CP042430.1"/>
</dbReference>
<gene>
    <name evidence="3" type="ORF">FSW04_14235</name>
</gene>
<dbReference type="KEGG" id="bsol:FSW04_14235"/>
<keyword evidence="1" id="KW-0159">Chromosome partition</keyword>
<dbReference type="EMBL" id="CP042430">
    <property type="protein sequence ID" value="QEC48616.1"/>
    <property type="molecule type" value="Genomic_DNA"/>
</dbReference>
<evidence type="ECO:0000313" key="3">
    <source>
        <dbReference type="EMBL" id="QEC48616.1"/>
    </source>
</evidence>
<evidence type="ECO:0000256" key="1">
    <source>
        <dbReference type="ARBA" id="ARBA00022829"/>
    </source>
</evidence>
<dbReference type="AlphaFoldDB" id="A0A5B8U696"/>
<evidence type="ECO:0000256" key="2">
    <source>
        <dbReference type="ARBA" id="ARBA00044777"/>
    </source>
</evidence>
<proteinExistence type="predicted"/>
<dbReference type="PANTHER" id="PTHR33969">
    <property type="entry name" value="SEGREGATION AND CONDENSATION PROTEIN A"/>
    <property type="match status" value="1"/>
</dbReference>
<name>A0A5B8U696_9ACTN</name>
<dbReference type="InterPro" id="IPR023093">
    <property type="entry name" value="ScpA-like_C"/>
</dbReference>
<organism evidence="3 4">
    <name type="scientific">Baekduia soli</name>
    <dbReference type="NCBI Taxonomy" id="496014"/>
    <lineage>
        <taxon>Bacteria</taxon>
        <taxon>Bacillati</taxon>
        <taxon>Actinomycetota</taxon>
        <taxon>Thermoleophilia</taxon>
        <taxon>Solirubrobacterales</taxon>
        <taxon>Baekduiaceae</taxon>
        <taxon>Baekduia</taxon>
    </lineage>
</organism>
<evidence type="ECO:0000313" key="4">
    <source>
        <dbReference type="Proteomes" id="UP000321805"/>
    </source>
</evidence>
<dbReference type="PANTHER" id="PTHR33969:SF2">
    <property type="entry name" value="SEGREGATION AND CONDENSATION PROTEIN A"/>
    <property type="match status" value="1"/>
</dbReference>
<dbReference type="Proteomes" id="UP000321805">
    <property type="component" value="Chromosome"/>
</dbReference>
<sequence>MSTLVAELELDLEVFTGPFDLLLTLVLKEEVDLLEVDLADVVLSYIDVLECRGELDLEVATEFLVLIAALLELKSRLMLPRDDEELLDLEPDIAAEELLARMLEAKRYRAAALHLIGKLHGEDGVRFRSAPLPPALRRTDIADLDSVYAPARLGRAIGGLLAMPPRVDIRHLTIPRVSVAERLAHLRRLLRGGGRTTFEAAVAGADRVTVCVTLFALLELYKQGEATWHQDHPFGEIEIRPGEAQDAALPVPAAAGVGVPA</sequence>
<accession>A0A5B8U696</accession>
<dbReference type="OrthoDB" id="5244380at2"/>
<dbReference type="GO" id="GO:0007059">
    <property type="term" value="P:chromosome segregation"/>
    <property type="evidence" value="ECO:0007669"/>
    <property type="project" value="UniProtKB-KW"/>
</dbReference>
<reference evidence="3 4" key="1">
    <citation type="journal article" date="2018" name="J. Microbiol.">
        <title>Baekduia soli gen. nov., sp. nov., a novel bacterium isolated from the soil of Baekdu Mountain and proposal of a novel family name, Baekduiaceae fam. nov.</title>
        <authorList>
            <person name="An D.S."/>
            <person name="Siddiqi M.Z."/>
            <person name="Kim K.H."/>
            <person name="Yu H.S."/>
            <person name="Im W.T."/>
        </authorList>
    </citation>
    <scope>NUCLEOTIDE SEQUENCE [LARGE SCALE GENOMIC DNA]</scope>
    <source>
        <strain evidence="3 4">BR7-21</strain>
    </source>
</reference>